<evidence type="ECO:0000256" key="3">
    <source>
        <dbReference type="ARBA" id="ARBA00030463"/>
    </source>
</evidence>
<name>A0ABP0S639_9DINO</name>
<evidence type="ECO:0000313" key="6">
    <source>
        <dbReference type="Proteomes" id="UP001642484"/>
    </source>
</evidence>
<evidence type="ECO:0000256" key="1">
    <source>
        <dbReference type="ARBA" id="ARBA00010764"/>
    </source>
</evidence>
<organism evidence="5 6">
    <name type="scientific">Durusdinium trenchii</name>
    <dbReference type="NCBI Taxonomy" id="1381693"/>
    <lineage>
        <taxon>Eukaryota</taxon>
        <taxon>Sar</taxon>
        <taxon>Alveolata</taxon>
        <taxon>Dinophyceae</taxon>
        <taxon>Suessiales</taxon>
        <taxon>Symbiodiniaceae</taxon>
        <taxon>Durusdinium</taxon>
    </lineage>
</organism>
<dbReference type="InterPro" id="IPR039169">
    <property type="entry name" value="Abitram"/>
</dbReference>
<proteinExistence type="inferred from homology"/>
<sequence>MASIADSTLGSVLSRGFETYAAGDVCIKKHPNGLFVVTLAPSHPLAQRDAPVVTEVRFGADLCENEAYGKRCRGGANVNTKTLLAEVVSEAGSYTIRSPIEARLVELNSLLSEEPQLLQQSPEDEGFLAILQPKRPQDARRILEKLLLQGDGSDPSLSGGGPSWAPEKRVKKEHGRKTLKLSFFAA</sequence>
<protein>
    <recommendedName>
        <fullName evidence="2">Protein Abitram</fullName>
    </recommendedName>
    <alternativeName>
        <fullName evidence="3">Actin-binding transcription modulator</fullName>
    </alternativeName>
</protein>
<dbReference type="Pfam" id="PF01597">
    <property type="entry name" value="GCV_H"/>
    <property type="match status" value="1"/>
</dbReference>
<evidence type="ECO:0000256" key="4">
    <source>
        <dbReference type="SAM" id="MobiDB-lite"/>
    </source>
</evidence>
<dbReference type="EMBL" id="CAXAMN010027028">
    <property type="protein sequence ID" value="CAK9107801.1"/>
    <property type="molecule type" value="Genomic_DNA"/>
</dbReference>
<dbReference type="PANTHER" id="PTHR13651:SF0">
    <property type="entry name" value="PROTEIN ABITRAM"/>
    <property type="match status" value="1"/>
</dbReference>
<dbReference type="Gene3D" id="2.40.50.100">
    <property type="match status" value="1"/>
</dbReference>
<evidence type="ECO:0000313" key="5">
    <source>
        <dbReference type="EMBL" id="CAK9107801.1"/>
    </source>
</evidence>
<accession>A0ABP0S639</accession>
<dbReference type="InterPro" id="IPR033753">
    <property type="entry name" value="GCV_H/Fam206"/>
</dbReference>
<reference evidence="5 6" key="1">
    <citation type="submission" date="2024-02" db="EMBL/GenBank/DDBJ databases">
        <authorList>
            <person name="Chen Y."/>
            <person name="Shah S."/>
            <person name="Dougan E. K."/>
            <person name="Thang M."/>
            <person name="Chan C."/>
        </authorList>
    </citation>
    <scope>NUCLEOTIDE SEQUENCE [LARGE SCALE GENOMIC DNA]</scope>
</reference>
<comment type="similarity">
    <text evidence="1">Belongs to the ABITRAM family.</text>
</comment>
<comment type="caution">
    <text evidence="5">The sequence shown here is derived from an EMBL/GenBank/DDBJ whole genome shotgun (WGS) entry which is preliminary data.</text>
</comment>
<dbReference type="SUPFAM" id="SSF51230">
    <property type="entry name" value="Single hybrid motif"/>
    <property type="match status" value="1"/>
</dbReference>
<dbReference type="Proteomes" id="UP001642484">
    <property type="component" value="Unassembled WGS sequence"/>
</dbReference>
<evidence type="ECO:0000256" key="2">
    <source>
        <dbReference type="ARBA" id="ARBA00019325"/>
    </source>
</evidence>
<gene>
    <name evidence="5" type="ORF">CCMP2556_LOCUS50278</name>
</gene>
<keyword evidence="6" id="KW-1185">Reference proteome</keyword>
<dbReference type="PANTHER" id="PTHR13651">
    <property type="entry name" value="PROTEIN ABITRAM"/>
    <property type="match status" value="1"/>
</dbReference>
<dbReference type="InterPro" id="IPR011053">
    <property type="entry name" value="Single_hybrid_motif"/>
</dbReference>
<feature type="region of interest" description="Disordered" evidence="4">
    <location>
        <begin position="150"/>
        <end position="174"/>
    </location>
</feature>